<feature type="compositionally biased region" description="Low complexity" evidence="1">
    <location>
        <begin position="71"/>
        <end position="88"/>
    </location>
</feature>
<gene>
    <name evidence="2" type="ORF">D9757_004203</name>
</gene>
<feature type="compositionally biased region" description="Low complexity" evidence="1">
    <location>
        <begin position="340"/>
        <end position="352"/>
    </location>
</feature>
<accession>A0A8H5HUQ3</accession>
<organism evidence="2 3">
    <name type="scientific">Collybiopsis confluens</name>
    <dbReference type="NCBI Taxonomy" id="2823264"/>
    <lineage>
        <taxon>Eukaryota</taxon>
        <taxon>Fungi</taxon>
        <taxon>Dikarya</taxon>
        <taxon>Basidiomycota</taxon>
        <taxon>Agaricomycotina</taxon>
        <taxon>Agaricomycetes</taxon>
        <taxon>Agaricomycetidae</taxon>
        <taxon>Agaricales</taxon>
        <taxon>Marasmiineae</taxon>
        <taxon>Omphalotaceae</taxon>
        <taxon>Collybiopsis</taxon>
    </lineage>
</organism>
<keyword evidence="3" id="KW-1185">Reference proteome</keyword>
<feature type="region of interest" description="Disordered" evidence="1">
    <location>
        <begin position="438"/>
        <end position="457"/>
    </location>
</feature>
<feature type="compositionally biased region" description="Pro residues" evidence="1">
    <location>
        <begin position="444"/>
        <end position="457"/>
    </location>
</feature>
<name>A0A8H5HUQ3_9AGAR</name>
<dbReference type="AlphaFoldDB" id="A0A8H5HUQ3"/>
<feature type="region of interest" description="Disordered" evidence="1">
    <location>
        <begin position="71"/>
        <end position="176"/>
    </location>
</feature>
<proteinExistence type="predicted"/>
<evidence type="ECO:0000313" key="3">
    <source>
        <dbReference type="Proteomes" id="UP000518752"/>
    </source>
</evidence>
<sequence>MADATTPTSWADFAPRSNDPGGTELSIPPIFLDSSSVHTPFFLSNTPNSISTVAPFVNTLQMSQFEQQNSASAIGSSASSHYASYGGTETERHRNRTRNSPYERERHGWKHRPVGGGEEGSFRSRGHGARYPNYEVNVEGSTSSSTKPNARPPRPSPNNANNHASTHKDQSIIPTNKRLSQNTSNAIEHPRPAIDRSHPANYATTIYEAETQHNHHSHHQPARSKPIHPAKMTKSAHAEDLQPNEGLTGVKTTAAHHNEVPKVLSTGNRHGRGLWPSPKRGRGWARRGGQLRTGGPPLNSHTKSLATPILPPMPHHHLPPDALNKALNSSNLVSQKRKLVGASSGPVASSSEPRARGSGPVSGRDFTHLLPITKRQKIQEQNQDAQMPVLSKNEIGTGNNNSEQMDELPSKNHDASVDEPDQMPKVHYISGSRIESVANERQPSPSPPLPRTFPTPPVSPPSTIAPMENSGSSSTLINSAVDAVTTTTTAIKDEPLDLDIPYSDTPDFSKDSGTKRYYPVPPSCHKFYSINTNADLPSQRTSSERLFPNPHVQTARAEYSRRAVEELRVNGVVAKGFSGVRMACVWTGKKRNLHRIETQVAREHREDRIGNRILPETTR</sequence>
<feature type="region of interest" description="Disordered" evidence="1">
    <location>
        <begin position="1"/>
        <end position="30"/>
    </location>
</feature>
<reference evidence="2 3" key="1">
    <citation type="journal article" date="2020" name="ISME J.">
        <title>Uncovering the hidden diversity of litter-decomposition mechanisms in mushroom-forming fungi.</title>
        <authorList>
            <person name="Floudas D."/>
            <person name="Bentzer J."/>
            <person name="Ahren D."/>
            <person name="Johansson T."/>
            <person name="Persson P."/>
            <person name="Tunlid A."/>
        </authorList>
    </citation>
    <scope>NUCLEOTIDE SEQUENCE [LARGE SCALE GENOMIC DNA]</scope>
    <source>
        <strain evidence="2 3">CBS 406.79</strain>
    </source>
</reference>
<dbReference type="EMBL" id="JAACJN010000021">
    <property type="protein sequence ID" value="KAF5389535.1"/>
    <property type="molecule type" value="Genomic_DNA"/>
</dbReference>
<feature type="compositionally biased region" description="Polar residues" evidence="1">
    <location>
        <begin position="394"/>
        <end position="403"/>
    </location>
</feature>
<feature type="region of interest" description="Disordered" evidence="1">
    <location>
        <begin position="211"/>
        <end position="244"/>
    </location>
</feature>
<evidence type="ECO:0000313" key="2">
    <source>
        <dbReference type="EMBL" id="KAF5389535.1"/>
    </source>
</evidence>
<feature type="region of interest" description="Disordered" evidence="1">
    <location>
        <begin position="258"/>
        <end position="324"/>
    </location>
</feature>
<protein>
    <submittedName>
        <fullName evidence="2">Uncharacterized protein</fullName>
    </submittedName>
</protein>
<dbReference type="OrthoDB" id="3265156at2759"/>
<evidence type="ECO:0000256" key="1">
    <source>
        <dbReference type="SAM" id="MobiDB-lite"/>
    </source>
</evidence>
<feature type="compositionally biased region" description="Basic residues" evidence="1">
    <location>
        <begin position="214"/>
        <end position="228"/>
    </location>
</feature>
<feature type="region of interest" description="Disordered" evidence="1">
    <location>
        <begin position="338"/>
        <end position="421"/>
    </location>
</feature>
<comment type="caution">
    <text evidence="2">The sequence shown here is derived from an EMBL/GenBank/DDBJ whole genome shotgun (WGS) entry which is preliminary data.</text>
</comment>
<dbReference type="Proteomes" id="UP000518752">
    <property type="component" value="Unassembled WGS sequence"/>
</dbReference>